<protein>
    <recommendedName>
        <fullName evidence="1">DUF6129 domain-containing protein</fullName>
    </recommendedName>
</protein>
<reference evidence="2 3" key="1">
    <citation type="submission" date="2019-07" db="EMBL/GenBank/DDBJ databases">
        <title>Genomic Encyclopedia of Type Strains, Phase I: the one thousand microbial genomes (KMG-I) project.</title>
        <authorList>
            <person name="Kyrpides N."/>
        </authorList>
    </citation>
    <scope>NUCLEOTIDE SEQUENCE [LARGE SCALE GENOMIC DNA]</scope>
    <source>
        <strain evidence="2 3">DSM 375</strain>
    </source>
</reference>
<proteinExistence type="predicted"/>
<dbReference type="RefSeq" id="WP_144570103.1">
    <property type="nucleotide sequence ID" value="NZ_VLKG01000001.1"/>
</dbReference>
<dbReference type="OrthoDB" id="7960540at2"/>
<evidence type="ECO:0000313" key="2">
    <source>
        <dbReference type="EMBL" id="TWH77438.1"/>
    </source>
</evidence>
<comment type="caution">
    <text evidence="2">The sequence shown here is derived from an EMBL/GenBank/DDBJ whole genome shotgun (WGS) entry which is preliminary data.</text>
</comment>
<name>A0A562J2L8_9GAMM</name>
<evidence type="ECO:0000313" key="3">
    <source>
        <dbReference type="Proteomes" id="UP000319627"/>
    </source>
</evidence>
<gene>
    <name evidence="2" type="ORF">LX59_00355</name>
</gene>
<evidence type="ECO:0000259" key="1">
    <source>
        <dbReference type="Pfam" id="PF19624"/>
    </source>
</evidence>
<dbReference type="EMBL" id="VLKG01000001">
    <property type="protein sequence ID" value="TWH77438.1"/>
    <property type="molecule type" value="Genomic_DNA"/>
</dbReference>
<dbReference type="AlphaFoldDB" id="A0A562J2L8"/>
<feature type="domain" description="DUF6129" evidence="1">
    <location>
        <begin position="27"/>
        <end position="74"/>
    </location>
</feature>
<dbReference type="Proteomes" id="UP000319627">
    <property type="component" value="Unassembled WGS sequence"/>
</dbReference>
<dbReference type="Pfam" id="PF19624">
    <property type="entry name" value="DUF6129"/>
    <property type="match status" value="1"/>
</dbReference>
<sequence length="89" mass="9762">MITQAQLDEIVSLAEQQPLDDALLIRLRDSYPDLHFTRCLDDEVSVNAKAVVEKTSFNLYLVNSGSHCSVLTNDPNSASGVVLAEVIED</sequence>
<keyword evidence="3" id="KW-1185">Reference proteome</keyword>
<accession>A0A562J2L8</accession>
<organism evidence="2 3">
    <name type="scientific">Azomonas agilis</name>
    <dbReference type="NCBI Taxonomy" id="116849"/>
    <lineage>
        <taxon>Bacteria</taxon>
        <taxon>Pseudomonadati</taxon>
        <taxon>Pseudomonadota</taxon>
        <taxon>Gammaproteobacteria</taxon>
        <taxon>Pseudomonadales</taxon>
        <taxon>Pseudomonadaceae</taxon>
        <taxon>Azomonas</taxon>
    </lineage>
</organism>
<dbReference type="InterPro" id="IPR046132">
    <property type="entry name" value="DUF6129"/>
</dbReference>